<dbReference type="Gene3D" id="3.90.1200.10">
    <property type="match status" value="1"/>
</dbReference>
<dbReference type="EMBL" id="CP014035">
    <property type="protein sequence ID" value="AMF94577.2"/>
    <property type="molecule type" value="Genomic_DNA"/>
</dbReference>
<reference evidence="4" key="1">
    <citation type="submission" date="2015-12" db="EMBL/GenBank/DDBJ databases">
        <title>FDA dAtabase for Regulatory Grade micrObial Sequences (FDA-ARGOS): Supporting development and validation of Infectious Disease Dx tests.</title>
        <authorList>
            <person name="Hoffmann M."/>
            <person name="Allard M."/>
            <person name="Evans P."/>
            <person name="Brown E."/>
            <person name="Tallon L.J."/>
            <person name="Sadzewicz L."/>
            <person name="Sengamalay N."/>
            <person name="Ott S."/>
            <person name="Godinez A."/>
            <person name="Nagaraj S."/>
            <person name="Vyas G."/>
            <person name="Aluvathingal J."/>
            <person name="Nadendla S."/>
            <person name="Geyer C."/>
            <person name="Sichtig H."/>
        </authorList>
    </citation>
    <scope>NUCLEOTIDE SEQUENCE [LARGE SCALE GENOMIC DNA]</scope>
    <source>
        <strain evidence="4">ATCC 33809</strain>
    </source>
</reference>
<comment type="similarity">
    <text evidence="1">Belongs to the pseudomonas-type ThrB family.</text>
</comment>
<keyword evidence="3" id="KW-0808">Transferase</keyword>
<dbReference type="PANTHER" id="PTHR21064:SF6">
    <property type="entry name" value="AMINOGLYCOSIDE PHOSPHOTRANSFERASE DOMAIN-CONTAINING PROTEIN"/>
    <property type="match status" value="1"/>
</dbReference>
<evidence type="ECO:0000259" key="2">
    <source>
        <dbReference type="Pfam" id="PF01636"/>
    </source>
</evidence>
<proteinExistence type="inferred from homology"/>
<evidence type="ECO:0000313" key="4">
    <source>
        <dbReference type="Proteomes" id="UP000057088"/>
    </source>
</evidence>
<evidence type="ECO:0000313" key="3">
    <source>
        <dbReference type="EMBL" id="AMF94577.2"/>
    </source>
</evidence>
<dbReference type="InterPro" id="IPR011009">
    <property type="entry name" value="Kinase-like_dom_sf"/>
</dbReference>
<evidence type="ECO:0000256" key="1">
    <source>
        <dbReference type="ARBA" id="ARBA00038240"/>
    </source>
</evidence>
<dbReference type="Pfam" id="PF01636">
    <property type="entry name" value="APH"/>
    <property type="match status" value="1"/>
</dbReference>
<dbReference type="InterPro" id="IPR050249">
    <property type="entry name" value="Pseudomonas-type_ThrB"/>
</dbReference>
<protein>
    <submittedName>
        <fullName evidence="3">Homoserine kinase</fullName>
    </submittedName>
</protein>
<dbReference type="GO" id="GO:0016301">
    <property type="term" value="F:kinase activity"/>
    <property type="evidence" value="ECO:0007669"/>
    <property type="project" value="UniProtKB-KW"/>
</dbReference>
<keyword evidence="4" id="KW-1185">Reference proteome</keyword>
<dbReference type="PANTHER" id="PTHR21064">
    <property type="entry name" value="AMINOGLYCOSIDE PHOSPHOTRANSFERASE DOMAIN-CONTAINING PROTEIN-RELATED"/>
    <property type="match status" value="1"/>
</dbReference>
<keyword evidence="3" id="KW-0418">Kinase</keyword>
<name>A0ABM5XNG6_VIBFL</name>
<dbReference type="Proteomes" id="UP000057088">
    <property type="component" value="Chromosome 2"/>
</dbReference>
<dbReference type="SUPFAM" id="SSF56112">
    <property type="entry name" value="Protein kinase-like (PK-like)"/>
    <property type="match status" value="1"/>
</dbReference>
<accession>A0ABM5XNG6</accession>
<sequence length="343" mass="39913">MAFCRLLAIGDSITVTNKECLLSCVLKHWPRVNFPVEITPILVGATNQVYRIDDGKKCYYLKSYRRNLQSALNREHHLLNTLSTELPQVLKPIKTHLNGDLVCWEGHFYALFPEAKGEMLESFQLSCTHAREAGIYLARLHHALRAINVTDFPKMKLCWNGKEWCERLQRILASVLEVESPDNVDRWAIERIRVQYDYLNRPDSWHHYVCTTEEQVIHGDFHHYNLFFGKDGQVSEVIDWDLAQRMPVGYEIARACWYMFRLDLSKTKAFIEGYLSISVLSLARLRDGANAWAIFADHHIWALEAVYLHGNQAAKKFIPEQPFEPFLSSWNKVIEHVSYLFEG</sequence>
<organism evidence="3 4">
    <name type="scientific">Vibrio fluvialis</name>
    <dbReference type="NCBI Taxonomy" id="676"/>
    <lineage>
        <taxon>Bacteria</taxon>
        <taxon>Pseudomonadati</taxon>
        <taxon>Pseudomonadota</taxon>
        <taxon>Gammaproteobacteria</taxon>
        <taxon>Vibrionales</taxon>
        <taxon>Vibrionaceae</taxon>
        <taxon>Vibrio</taxon>
    </lineage>
</organism>
<dbReference type="Gene3D" id="3.30.200.20">
    <property type="entry name" value="Phosphorylase Kinase, domain 1"/>
    <property type="match status" value="1"/>
</dbReference>
<feature type="domain" description="Aminoglycoside phosphotransferase" evidence="2">
    <location>
        <begin position="37"/>
        <end position="274"/>
    </location>
</feature>
<gene>
    <name evidence="3" type="ORF">AL536_14025</name>
</gene>
<dbReference type="InterPro" id="IPR002575">
    <property type="entry name" value="Aminoglycoside_PTrfase"/>
</dbReference>